<dbReference type="SUPFAM" id="SSF54637">
    <property type="entry name" value="Thioesterase/thiol ester dehydrase-isomerase"/>
    <property type="match status" value="2"/>
</dbReference>
<dbReference type="PANTHER" id="PTHR38110:SF1">
    <property type="entry name" value="THIOESTERASE DOMAIN-CONTAINING PROTEIN"/>
    <property type="match status" value="1"/>
</dbReference>
<dbReference type="InterPro" id="IPR042171">
    <property type="entry name" value="Acyl-CoA_hotdog"/>
</dbReference>
<gene>
    <name evidence="3" type="ORF">MU0053_003996</name>
</gene>
<evidence type="ECO:0000259" key="1">
    <source>
        <dbReference type="Pfam" id="PF13622"/>
    </source>
</evidence>
<evidence type="ECO:0000259" key="2">
    <source>
        <dbReference type="Pfam" id="PF20789"/>
    </source>
</evidence>
<evidence type="ECO:0000313" key="4">
    <source>
        <dbReference type="Proteomes" id="UP001190465"/>
    </source>
</evidence>
<feature type="domain" description="Acyl-CoA thioesterase-like C-terminal" evidence="2">
    <location>
        <begin position="151"/>
        <end position="268"/>
    </location>
</feature>
<keyword evidence="4" id="KW-1185">Reference proteome</keyword>
<dbReference type="PANTHER" id="PTHR38110">
    <property type="entry name" value="CHROMOSOME 23, WHOLE GENOME SHOTGUN SEQUENCE"/>
    <property type="match status" value="1"/>
</dbReference>
<dbReference type="Proteomes" id="UP001190465">
    <property type="component" value="Chromosome"/>
</dbReference>
<dbReference type="Pfam" id="PF13622">
    <property type="entry name" value="4HBT_3"/>
    <property type="match status" value="1"/>
</dbReference>
<organism evidence="3 4">
    <name type="scientific">[Mycobacterium] burgundiense</name>
    <dbReference type="NCBI Taxonomy" id="3064286"/>
    <lineage>
        <taxon>Bacteria</taxon>
        <taxon>Bacillati</taxon>
        <taxon>Actinomycetota</taxon>
        <taxon>Actinomycetes</taxon>
        <taxon>Mycobacteriales</taxon>
        <taxon>Mycobacteriaceae</taxon>
        <taxon>Mycolicibacterium</taxon>
    </lineage>
</organism>
<dbReference type="InterPro" id="IPR029069">
    <property type="entry name" value="HotDog_dom_sf"/>
</dbReference>
<dbReference type="InterPro" id="IPR049449">
    <property type="entry name" value="TesB_ACOT8-like_N"/>
</dbReference>
<reference evidence="3 4" key="1">
    <citation type="submission" date="2023-08" db="EMBL/GenBank/DDBJ databases">
        <authorList>
            <person name="Folkvardsen B D."/>
            <person name="Norman A."/>
        </authorList>
    </citation>
    <scope>NUCLEOTIDE SEQUENCE [LARGE SCALE GENOMIC DNA]</scope>
    <source>
        <strain evidence="3 4">Mu0053</strain>
    </source>
</reference>
<sequence>MTLHPAAPEESDGDADAVAFDGELNLHWTIGPKIHGGVMLALCAKAAGLAVDPTGAGPAPVAVSASFLSAPDPGPVRVLARIRKRGRTVSLVDVELVQGKRVAVRTSVTLAAPEHDAAPLLSTNPVPAEMAPEPPAEIESIGPGHPLAEINHLAAGCDIRPDMAGLWSVPAGQSPVTRLWVRPRTEAPDVLFALMCGDISMPVTFAVGRTGWAPTIQLTAYLRGLPADGWLRIMCTTTQIGQDWFDEDHLVVDSTGRIVVQTRQLAMVPAP</sequence>
<name>A0ABM9M2A1_9MYCO</name>
<feature type="domain" description="Acyl-CoA thioesterase-like N-terminal HotDog" evidence="1">
    <location>
        <begin position="27"/>
        <end position="110"/>
    </location>
</feature>
<dbReference type="CDD" id="cd03443">
    <property type="entry name" value="PaaI_thioesterase"/>
    <property type="match status" value="1"/>
</dbReference>
<dbReference type="InterPro" id="IPR049450">
    <property type="entry name" value="ACOT8-like_C"/>
</dbReference>
<dbReference type="EMBL" id="OY726397">
    <property type="protein sequence ID" value="CAJ1508874.1"/>
    <property type="molecule type" value="Genomic_DNA"/>
</dbReference>
<evidence type="ECO:0000313" key="3">
    <source>
        <dbReference type="EMBL" id="CAJ1508874.1"/>
    </source>
</evidence>
<dbReference type="Gene3D" id="2.40.160.210">
    <property type="entry name" value="Acyl-CoA thioesterase, double hotdog domain"/>
    <property type="match status" value="1"/>
</dbReference>
<protein>
    <submittedName>
        <fullName evidence="3">Thioesterase family protein</fullName>
    </submittedName>
</protein>
<dbReference type="InterPro" id="IPR052389">
    <property type="entry name" value="Sec_Metab_Biosynth-Assoc"/>
</dbReference>
<accession>A0ABM9M2A1</accession>
<dbReference type="Pfam" id="PF20789">
    <property type="entry name" value="4HBT_3C"/>
    <property type="match status" value="1"/>
</dbReference>
<proteinExistence type="predicted"/>